<evidence type="ECO:0008006" key="4">
    <source>
        <dbReference type="Google" id="ProtNLM"/>
    </source>
</evidence>
<dbReference type="AlphaFoldDB" id="A0AA85FPT9"/>
<evidence type="ECO:0000313" key="3">
    <source>
        <dbReference type="WBParaSite" id="SRDH1_55950.1"/>
    </source>
</evidence>
<dbReference type="Proteomes" id="UP000050792">
    <property type="component" value="Unassembled WGS sequence"/>
</dbReference>
<feature type="transmembrane region" description="Helical" evidence="1">
    <location>
        <begin position="128"/>
        <end position="145"/>
    </location>
</feature>
<dbReference type="GO" id="GO:0004222">
    <property type="term" value="F:metalloendopeptidase activity"/>
    <property type="evidence" value="ECO:0007669"/>
    <property type="project" value="InterPro"/>
</dbReference>
<name>A0AA85FPT9_9TREM</name>
<proteinExistence type="predicted"/>
<evidence type="ECO:0000256" key="1">
    <source>
        <dbReference type="SAM" id="Phobius"/>
    </source>
</evidence>
<reference evidence="3" key="2">
    <citation type="submission" date="2023-11" db="UniProtKB">
        <authorList>
            <consortium name="WormBaseParasite"/>
        </authorList>
    </citation>
    <scope>IDENTIFICATION</scope>
</reference>
<keyword evidence="1" id="KW-1133">Transmembrane helix</keyword>
<reference evidence="2" key="1">
    <citation type="submission" date="2022-06" db="EMBL/GenBank/DDBJ databases">
        <authorList>
            <person name="Berger JAMES D."/>
            <person name="Berger JAMES D."/>
        </authorList>
    </citation>
    <scope>NUCLEOTIDE SEQUENCE [LARGE SCALE GENOMIC DNA]</scope>
</reference>
<feature type="transmembrane region" description="Helical" evidence="1">
    <location>
        <begin position="94"/>
        <end position="113"/>
    </location>
</feature>
<dbReference type="PROSITE" id="PS51885">
    <property type="entry name" value="NEPRILYSIN"/>
    <property type="match status" value="1"/>
</dbReference>
<dbReference type="InterPro" id="IPR024079">
    <property type="entry name" value="MetalloPept_cat_dom_sf"/>
</dbReference>
<keyword evidence="2" id="KW-1185">Reference proteome</keyword>
<sequence length="190" mass="21772">MFNEMKHKLTKLLSQRSWSSEDDKQKAISTVSNISALMVDSAFLDKVNKEPDIILENELSENNYFINAYYSQKARTKTSSSEDSMLLNFDQLHLFYPVIAVGSRVVVIFSGILHPPFWSESHSMSEKYGIFGWLLGSQIISAVLYDKELRRQTRYPLECKPNASTPFGSQLCCLSEQINSEIPQNEVRKF</sequence>
<dbReference type="SUPFAM" id="SSF55486">
    <property type="entry name" value="Metalloproteases ('zincins'), catalytic domain"/>
    <property type="match status" value="1"/>
</dbReference>
<protein>
    <recommendedName>
        <fullName evidence="4">Peptidase M13 N-terminal domain-containing protein</fullName>
    </recommendedName>
</protein>
<dbReference type="Gene3D" id="3.40.390.10">
    <property type="entry name" value="Collagenase (Catalytic Domain)"/>
    <property type="match status" value="1"/>
</dbReference>
<evidence type="ECO:0000313" key="2">
    <source>
        <dbReference type="Proteomes" id="UP000050792"/>
    </source>
</evidence>
<dbReference type="GO" id="GO:0006508">
    <property type="term" value="P:proteolysis"/>
    <property type="evidence" value="ECO:0007669"/>
    <property type="project" value="InterPro"/>
</dbReference>
<keyword evidence="1" id="KW-0812">Transmembrane</keyword>
<dbReference type="WBParaSite" id="SRDH1_55950.1">
    <property type="protein sequence ID" value="SRDH1_55950.1"/>
    <property type="gene ID" value="SRDH1_55950"/>
</dbReference>
<dbReference type="InterPro" id="IPR000718">
    <property type="entry name" value="Peptidase_M13"/>
</dbReference>
<keyword evidence="1" id="KW-0472">Membrane</keyword>
<accession>A0AA85FPT9</accession>
<organism evidence="2 3">
    <name type="scientific">Schistosoma rodhaini</name>
    <dbReference type="NCBI Taxonomy" id="6188"/>
    <lineage>
        <taxon>Eukaryota</taxon>
        <taxon>Metazoa</taxon>
        <taxon>Spiralia</taxon>
        <taxon>Lophotrochozoa</taxon>
        <taxon>Platyhelminthes</taxon>
        <taxon>Trematoda</taxon>
        <taxon>Digenea</taxon>
        <taxon>Strigeidida</taxon>
        <taxon>Schistosomatoidea</taxon>
        <taxon>Schistosomatidae</taxon>
        <taxon>Schistosoma</taxon>
    </lineage>
</organism>